<dbReference type="FunFam" id="3.30.70.360:FF:000004">
    <property type="entry name" value="Peptidase M20 domain-containing protein 2"/>
    <property type="match status" value="1"/>
</dbReference>
<feature type="domain" description="Peptidase M20 dimerisation" evidence="3">
    <location>
        <begin position="181"/>
        <end position="272"/>
    </location>
</feature>
<accession>A0AA39GNA2</accession>
<dbReference type="GO" id="GO:0016805">
    <property type="term" value="F:dipeptidase activity"/>
    <property type="evidence" value="ECO:0007669"/>
    <property type="project" value="InterPro"/>
</dbReference>
<name>A0AA39GNA2_SARSR</name>
<evidence type="ECO:0000256" key="2">
    <source>
        <dbReference type="PIRNR" id="PIRNR037226"/>
    </source>
</evidence>
<organism evidence="4 5">
    <name type="scientific">Sarocladium strictum</name>
    <name type="common">Black bundle disease fungus</name>
    <name type="synonym">Acremonium strictum</name>
    <dbReference type="NCBI Taxonomy" id="5046"/>
    <lineage>
        <taxon>Eukaryota</taxon>
        <taxon>Fungi</taxon>
        <taxon>Dikarya</taxon>
        <taxon>Ascomycota</taxon>
        <taxon>Pezizomycotina</taxon>
        <taxon>Sordariomycetes</taxon>
        <taxon>Hypocreomycetidae</taxon>
        <taxon>Hypocreales</taxon>
        <taxon>Sarocladiaceae</taxon>
        <taxon>Sarocladium</taxon>
    </lineage>
</organism>
<evidence type="ECO:0000313" key="5">
    <source>
        <dbReference type="Proteomes" id="UP001175261"/>
    </source>
</evidence>
<evidence type="ECO:0000256" key="1">
    <source>
        <dbReference type="ARBA" id="ARBA00006247"/>
    </source>
</evidence>
<evidence type="ECO:0000259" key="3">
    <source>
        <dbReference type="Pfam" id="PF07687"/>
    </source>
</evidence>
<sequence length="405" mass="43239">MGSIPKTLSVEELLTQSLDRHRETLSKVCADIHAHPELAYEEYRAHDTICDALTALGYKVTRHAYNLKTAFEVESGQGGAVLAYNAEYDALPGIGHACGHNLIATSSLAAFLATAEALVESGQPGRVRLLGTPAEEDGGGKVDLIQAGAYKDVDACLMGHPGPAGSELNNVILPRLMARSSVTITFKGKSAHAGNAPWQGLNALDAAVASYTGISMLRQQTPPSQRIHAIISKGGERPNIIPYLTEISLYARAEADAELQKTLKRIVECCEGGAKAAGCEVSFKWDNPYKELECSETLADIFDEKATSFGQAYARELPAVSGASTDQGNVSFEVPTLHPVFGIPTDSTDVGPHHPGFEHAAGQPGGFQAALEYAKTMSATGLEILSNQKLRQKMWAEHHERFGSA</sequence>
<dbReference type="InterPro" id="IPR011650">
    <property type="entry name" value="Peptidase_M20_dimer"/>
</dbReference>
<dbReference type="Gene3D" id="3.30.70.360">
    <property type="match status" value="1"/>
</dbReference>
<dbReference type="NCBIfam" id="TIGR01891">
    <property type="entry name" value="amidohydrolases"/>
    <property type="match status" value="1"/>
</dbReference>
<evidence type="ECO:0000313" key="4">
    <source>
        <dbReference type="EMBL" id="KAK0389112.1"/>
    </source>
</evidence>
<comment type="similarity">
    <text evidence="1 2">Belongs to the peptidase M20A family.</text>
</comment>
<dbReference type="EMBL" id="JAPDFR010000002">
    <property type="protein sequence ID" value="KAK0389112.1"/>
    <property type="molecule type" value="Genomic_DNA"/>
</dbReference>
<dbReference type="InterPro" id="IPR052030">
    <property type="entry name" value="Peptidase_M20/M20A_hydrolases"/>
</dbReference>
<dbReference type="InterPro" id="IPR036264">
    <property type="entry name" value="Bact_exopeptidase_dim_dom"/>
</dbReference>
<keyword evidence="5" id="KW-1185">Reference proteome</keyword>
<dbReference type="AlphaFoldDB" id="A0AA39GNA2"/>
<comment type="caution">
    <text evidence="4">The sequence shown here is derived from an EMBL/GenBank/DDBJ whole genome shotgun (WGS) entry which is preliminary data.</text>
</comment>
<dbReference type="PANTHER" id="PTHR30575">
    <property type="entry name" value="PEPTIDASE M20"/>
    <property type="match status" value="1"/>
</dbReference>
<dbReference type="SUPFAM" id="SSF53187">
    <property type="entry name" value="Zn-dependent exopeptidases"/>
    <property type="match status" value="1"/>
</dbReference>
<dbReference type="Pfam" id="PF07687">
    <property type="entry name" value="M20_dimer"/>
    <property type="match status" value="1"/>
</dbReference>
<dbReference type="InterPro" id="IPR017144">
    <property type="entry name" value="Xaa-Arg_dipeptidase"/>
</dbReference>
<dbReference type="CDD" id="cd05672">
    <property type="entry name" value="M20_ACY1L2-like"/>
    <property type="match status" value="1"/>
</dbReference>
<dbReference type="PIRSF" id="PIRSF037226">
    <property type="entry name" value="Amidohydrolase_ACY1L2_prd"/>
    <property type="match status" value="1"/>
</dbReference>
<dbReference type="Gene3D" id="3.40.630.10">
    <property type="entry name" value="Zn peptidases"/>
    <property type="match status" value="1"/>
</dbReference>
<dbReference type="InterPro" id="IPR017439">
    <property type="entry name" value="Amidohydrolase"/>
</dbReference>
<dbReference type="Proteomes" id="UP001175261">
    <property type="component" value="Unassembled WGS sequence"/>
</dbReference>
<dbReference type="PANTHER" id="PTHR30575:SF0">
    <property type="entry name" value="XAA-ARG DIPEPTIDASE"/>
    <property type="match status" value="1"/>
</dbReference>
<dbReference type="InterPro" id="IPR002933">
    <property type="entry name" value="Peptidase_M20"/>
</dbReference>
<protein>
    <recommendedName>
        <fullName evidence="2">Peptidase M20 domain-containing protein 2</fullName>
    </recommendedName>
</protein>
<dbReference type="SUPFAM" id="SSF55031">
    <property type="entry name" value="Bacterial exopeptidase dimerisation domain"/>
    <property type="match status" value="1"/>
</dbReference>
<proteinExistence type="inferred from homology"/>
<reference evidence="4" key="1">
    <citation type="submission" date="2022-10" db="EMBL/GenBank/DDBJ databases">
        <title>Determination and structural analysis of whole genome sequence of Sarocladium strictum F4-1.</title>
        <authorList>
            <person name="Hu L."/>
            <person name="Jiang Y."/>
        </authorList>
    </citation>
    <scope>NUCLEOTIDE SEQUENCE</scope>
    <source>
        <strain evidence="4">F4-1</strain>
    </source>
</reference>
<dbReference type="Pfam" id="PF01546">
    <property type="entry name" value="Peptidase_M20"/>
    <property type="match status" value="1"/>
</dbReference>
<gene>
    <name evidence="4" type="ORF">NLU13_2687</name>
</gene>